<dbReference type="Proteomes" id="UP000265520">
    <property type="component" value="Unassembled WGS sequence"/>
</dbReference>
<feature type="non-terminal residue" evidence="1">
    <location>
        <position position="1"/>
    </location>
</feature>
<evidence type="ECO:0000313" key="2">
    <source>
        <dbReference type="Proteomes" id="UP000265520"/>
    </source>
</evidence>
<dbReference type="EMBL" id="LXQA010428924">
    <property type="protein sequence ID" value="MCI51241.1"/>
    <property type="molecule type" value="Genomic_DNA"/>
</dbReference>
<keyword evidence="2" id="KW-1185">Reference proteome</keyword>
<name>A0A392SQV1_9FABA</name>
<comment type="caution">
    <text evidence="1">The sequence shown here is derived from an EMBL/GenBank/DDBJ whole genome shotgun (WGS) entry which is preliminary data.</text>
</comment>
<accession>A0A392SQV1</accession>
<reference evidence="1 2" key="1">
    <citation type="journal article" date="2018" name="Front. Plant Sci.">
        <title>Red Clover (Trifolium pratense) and Zigzag Clover (T. medium) - A Picture of Genomic Similarities and Differences.</title>
        <authorList>
            <person name="Dluhosova J."/>
            <person name="Istvanek J."/>
            <person name="Nedelnik J."/>
            <person name="Repkova J."/>
        </authorList>
    </citation>
    <scope>NUCLEOTIDE SEQUENCE [LARGE SCALE GENOMIC DNA]</scope>
    <source>
        <strain evidence="2">cv. 10/8</strain>
        <tissue evidence="1">Leaf</tissue>
    </source>
</reference>
<sequence>CSLVDHDLSHLPTDLNKCNFIKEKCNKELLLDSGYHVE</sequence>
<evidence type="ECO:0000313" key="1">
    <source>
        <dbReference type="EMBL" id="MCI51241.1"/>
    </source>
</evidence>
<proteinExistence type="predicted"/>
<dbReference type="AlphaFoldDB" id="A0A392SQV1"/>
<organism evidence="1 2">
    <name type="scientific">Trifolium medium</name>
    <dbReference type="NCBI Taxonomy" id="97028"/>
    <lineage>
        <taxon>Eukaryota</taxon>
        <taxon>Viridiplantae</taxon>
        <taxon>Streptophyta</taxon>
        <taxon>Embryophyta</taxon>
        <taxon>Tracheophyta</taxon>
        <taxon>Spermatophyta</taxon>
        <taxon>Magnoliopsida</taxon>
        <taxon>eudicotyledons</taxon>
        <taxon>Gunneridae</taxon>
        <taxon>Pentapetalae</taxon>
        <taxon>rosids</taxon>
        <taxon>fabids</taxon>
        <taxon>Fabales</taxon>
        <taxon>Fabaceae</taxon>
        <taxon>Papilionoideae</taxon>
        <taxon>50 kb inversion clade</taxon>
        <taxon>NPAAA clade</taxon>
        <taxon>Hologalegina</taxon>
        <taxon>IRL clade</taxon>
        <taxon>Trifolieae</taxon>
        <taxon>Trifolium</taxon>
    </lineage>
</organism>
<protein>
    <submittedName>
        <fullName evidence="1">Uncharacterized protein</fullName>
    </submittedName>
</protein>